<evidence type="ECO:0000256" key="5">
    <source>
        <dbReference type="ARBA" id="ARBA00022692"/>
    </source>
</evidence>
<evidence type="ECO:0000256" key="8">
    <source>
        <dbReference type="ARBA" id="ARBA00023136"/>
    </source>
</evidence>
<feature type="transmembrane region" description="Helical" evidence="9">
    <location>
        <begin position="89"/>
        <end position="114"/>
    </location>
</feature>
<keyword evidence="5 9" id="KW-0812">Transmembrane</keyword>
<evidence type="ECO:0000256" key="4">
    <source>
        <dbReference type="ARBA" id="ARBA00022475"/>
    </source>
</evidence>
<comment type="similarity">
    <text evidence="2">Belongs to the amino acid-polyamine-organocation (APC) superfamily. Basic amino acid/polyamine antiporter (APA) (TC 2.A.3.2) family.</text>
</comment>
<keyword evidence="3" id="KW-0813">Transport</keyword>
<name>A0ABN6YET0_9MICO</name>
<dbReference type="NCBIfam" id="TIGR00905">
    <property type="entry name" value="2A0302"/>
    <property type="match status" value="1"/>
</dbReference>
<dbReference type="Proteomes" id="UP001321477">
    <property type="component" value="Chromosome"/>
</dbReference>
<feature type="transmembrane region" description="Helical" evidence="9">
    <location>
        <begin position="44"/>
        <end position="68"/>
    </location>
</feature>
<keyword evidence="7 9" id="KW-1133">Transmembrane helix</keyword>
<feature type="transmembrane region" description="Helical" evidence="9">
    <location>
        <begin position="366"/>
        <end position="387"/>
    </location>
</feature>
<evidence type="ECO:0000256" key="2">
    <source>
        <dbReference type="ARBA" id="ARBA00008220"/>
    </source>
</evidence>
<evidence type="ECO:0000313" key="11">
    <source>
        <dbReference type="Proteomes" id="UP001321477"/>
    </source>
</evidence>
<sequence length="485" mass="51342">MASTTGQRATSKLGLPALTGMVVGSMVGAGVFQLPARFAGQTGVYGAVIAWAIAGLGMLTLALVFQTLAMRKPKLDNGVYVYARTGFGVYPGFLSAVGYWASACAGNAFYWVLIMTTLSQLFPELSPVLGEGDTWPAFIVSVAAVWGVFLLIRRGVREAAAVNFIVTIAKLVPLALFLLLVAFFFDWDVFVGNLSGDAGAGGDSLFAQVQGTMLITVFVFLGIEGASVYSRYAKKRSDVGRATVLGFLSVLALFASVSILSYGILPQAEIAALPQPSAGGVLEAAVGPWGGAFIRVGLIISVLGAYLAWQLLAADVVFAAAKDQDLPRYFAKQNSREVPERAVLWTSILVTLILFLVQFVEDALDFTLDLTAALSLAPYALASAYAVKIAIRRDGYEGAAPARRNRELVIAAISTAYTLFLIWAAGYVFLFIACILLAPATALYVVARRQQQAKVFTPAGLVVFIVIVAFAVVGVVLLATGSVQL</sequence>
<keyword evidence="11" id="KW-1185">Reference proteome</keyword>
<evidence type="ECO:0000256" key="3">
    <source>
        <dbReference type="ARBA" id="ARBA00022448"/>
    </source>
</evidence>
<feature type="transmembrane region" description="Helical" evidence="9">
    <location>
        <begin position="164"/>
        <end position="185"/>
    </location>
</feature>
<proteinExistence type="inferred from homology"/>
<evidence type="ECO:0000256" key="6">
    <source>
        <dbReference type="ARBA" id="ARBA00022970"/>
    </source>
</evidence>
<feature type="transmembrane region" description="Helical" evidence="9">
    <location>
        <begin position="292"/>
        <end position="321"/>
    </location>
</feature>
<organism evidence="10 11">
    <name type="scientific">Agromyces marinus</name>
    <dbReference type="NCBI Taxonomy" id="1389020"/>
    <lineage>
        <taxon>Bacteria</taxon>
        <taxon>Bacillati</taxon>
        <taxon>Actinomycetota</taxon>
        <taxon>Actinomycetes</taxon>
        <taxon>Micrococcales</taxon>
        <taxon>Microbacteriaceae</taxon>
        <taxon>Agromyces</taxon>
    </lineage>
</organism>
<gene>
    <name evidence="10" type="primary">arcD</name>
    <name evidence="10" type="ORF">GCM10025870_16290</name>
</gene>
<keyword evidence="6" id="KW-0029">Amino-acid transport</keyword>
<dbReference type="PANTHER" id="PTHR42770:SF4">
    <property type="entry name" value="ARGININE_ORNITHINE ANTIPORTER-RELATED"/>
    <property type="match status" value="1"/>
</dbReference>
<evidence type="ECO:0000313" key="10">
    <source>
        <dbReference type="EMBL" id="BDZ54556.1"/>
    </source>
</evidence>
<dbReference type="EMBL" id="AP027734">
    <property type="protein sequence ID" value="BDZ54556.1"/>
    <property type="molecule type" value="Genomic_DNA"/>
</dbReference>
<accession>A0ABN6YET0</accession>
<feature type="transmembrane region" description="Helical" evidence="9">
    <location>
        <begin position="408"/>
        <end position="424"/>
    </location>
</feature>
<dbReference type="InterPro" id="IPR004754">
    <property type="entry name" value="Amino_acid_antiprt"/>
</dbReference>
<evidence type="ECO:0000256" key="9">
    <source>
        <dbReference type="SAM" id="Phobius"/>
    </source>
</evidence>
<evidence type="ECO:0000256" key="1">
    <source>
        <dbReference type="ARBA" id="ARBA00004651"/>
    </source>
</evidence>
<keyword evidence="8 9" id="KW-0472">Membrane</keyword>
<dbReference type="Gene3D" id="1.20.1740.10">
    <property type="entry name" value="Amino acid/polyamine transporter I"/>
    <property type="match status" value="1"/>
</dbReference>
<feature type="transmembrane region" description="Helical" evidence="9">
    <location>
        <begin position="134"/>
        <end position="152"/>
    </location>
</feature>
<feature type="transmembrane region" description="Helical" evidence="9">
    <location>
        <begin position="459"/>
        <end position="479"/>
    </location>
</feature>
<dbReference type="Pfam" id="PF13520">
    <property type="entry name" value="AA_permease_2"/>
    <property type="match status" value="1"/>
</dbReference>
<dbReference type="PANTHER" id="PTHR42770">
    <property type="entry name" value="AMINO ACID TRANSPORTER-RELATED"/>
    <property type="match status" value="1"/>
</dbReference>
<feature type="transmembrane region" description="Helical" evidence="9">
    <location>
        <begin position="12"/>
        <end position="32"/>
    </location>
</feature>
<dbReference type="InterPro" id="IPR002293">
    <property type="entry name" value="AA/rel_permease1"/>
</dbReference>
<comment type="subcellular location">
    <subcellularLocation>
        <location evidence="1">Cell membrane</location>
        <topology evidence="1">Multi-pass membrane protein</topology>
    </subcellularLocation>
</comment>
<feature type="transmembrane region" description="Helical" evidence="9">
    <location>
        <begin position="205"/>
        <end position="223"/>
    </location>
</feature>
<protein>
    <submittedName>
        <fullName evidence="10">Amino acid APC transporter</fullName>
    </submittedName>
</protein>
<evidence type="ECO:0000256" key="7">
    <source>
        <dbReference type="ARBA" id="ARBA00022989"/>
    </source>
</evidence>
<feature type="transmembrane region" description="Helical" evidence="9">
    <location>
        <begin position="342"/>
        <end position="360"/>
    </location>
</feature>
<feature type="transmembrane region" description="Helical" evidence="9">
    <location>
        <begin position="430"/>
        <end position="447"/>
    </location>
</feature>
<dbReference type="PIRSF" id="PIRSF006060">
    <property type="entry name" value="AA_transporter"/>
    <property type="match status" value="1"/>
</dbReference>
<keyword evidence="4" id="KW-1003">Cell membrane</keyword>
<dbReference type="InterPro" id="IPR050367">
    <property type="entry name" value="APC_superfamily"/>
</dbReference>
<dbReference type="RefSeq" id="WP_234660575.1">
    <property type="nucleotide sequence ID" value="NZ_AP027734.1"/>
</dbReference>
<feature type="transmembrane region" description="Helical" evidence="9">
    <location>
        <begin position="244"/>
        <end position="265"/>
    </location>
</feature>
<reference evidence="11" key="1">
    <citation type="journal article" date="2019" name="Int. J. Syst. Evol. Microbiol.">
        <title>The Global Catalogue of Microorganisms (GCM) 10K type strain sequencing project: providing services to taxonomists for standard genome sequencing and annotation.</title>
        <authorList>
            <consortium name="The Broad Institute Genomics Platform"/>
            <consortium name="The Broad Institute Genome Sequencing Center for Infectious Disease"/>
            <person name="Wu L."/>
            <person name="Ma J."/>
        </authorList>
    </citation>
    <scope>NUCLEOTIDE SEQUENCE [LARGE SCALE GENOMIC DNA]</scope>
    <source>
        <strain evidence="11">NBRC 109019</strain>
    </source>
</reference>